<protein>
    <submittedName>
        <fullName evidence="2">Uncharacterized protein</fullName>
    </submittedName>
</protein>
<keyword evidence="1" id="KW-1133">Transmembrane helix</keyword>
<accession>A0A8S1QJI1</accession>
<dbReference type="AlphaFoldDB" id="A0A8S1QJI1"/>
<comment type="caution">
    <text evidence="2">The sequence shown here is derived from an EMBL/GenBank/DDBJ whole genome shotgun (WGS) entry which is preliminary data.</text>
</comment>
<feature type="transmembrane region" description="Helical" evidence="1">
    <location>
        <begin position="39"/>
        <end position="57"/>
    </location>
</feature>
<keyword evidence="1" id="KW-0472">Membrane</keyword>
<evidence type="ECO:0000313" key="3">
    <source>
        <dbReference type="Proteomes" id="UP000692954"/>
    </source>
</evidence>
<proteinExistence type="predicted"/>
<keyword evidence="3" id="KW-1185">Reference proteome</keyword>
<sequence length="71" mass="8588">MCVWRLRLEFIAITEEKLQSVIKSFEEQIYKQKMCFNGFKLQILTFLKTAIFYFYIFKKSLLLTGYNNTKS</sequence>
<gene>
    <name evidence="2" type="ORF">PSON_ATCC_30995.1.T1060215</name>
</gene>
<keyword evidence="1" id="KW-0812">Transmembrane</keyword>
<evidence type="ECO:0000313" key="2">
    <source>
        <dbReference type="EMBL" id="CAD8114827.1"/>
    </source>
</evidence>
<reference evidence="2" key="1">
    <citation type="submission" date="2021-01" db="EMBL/GenBank/DDBJ databases">
        <authorList>
            <consortium name="Genoscope - CEA"/>
            <person name="William W."/>
        </authorList>
    </citation>
    <scope>NUCLEOTIDE SEQUENCE</scope>
</reference>
<dbReference type="EMBL" id="CAJJDN010000106">
    <property type="protein sequence ID" value="CAD8114827.1"/>
    <property type="molecule type" value="Genomic_DNA"/>
</dbReference>
<organism evidence="2 3">
    <name type="scientific">Paramecium sonneborni</name>
    <dbReference type="NCBI Taxonomy" id="65129"/>
    <lineage>
        <taxon>Eukaryota</taxon>
        <taxon>Sar</taxon>
        <taxon>Alveolata</taxon>
        <taxon>Ciliophora</taxon>
        <taxon>Intramacronucleata</taxon>
        <taxon>Oligohymenophorea</taxon>
        <taxon>Peniculida</taxon>
        <taxon>Parameciidae</taxon>
        <taxon>Paramecium</taxon>
    </lineage>
</organism>
<name>A0A8S1QJI1_9CILI</name>
<evidence type="ECO:0000256" key="1">
    <source>
        <dbReference type="SAM" id="Phobius"/>
    </source>
</evidence>
<dbReference type="Proteomes" id="UP000692954">
    <property type="component" value="Unassembled WGS sequence"/>
</dbReference>